<dbReference type="Proteomes" id="UP000040576">
    <property type="component" value="Unassembled WGS sequence"/>
</dbReference>
<dbReference type="PANTHER" id="PTHR43290:SF2">
    <property type="entry name" value="MEVALONATE KINASE"/>
    <property type="match status" value="1"/>
</dbReference>
<dbReference type="InterPro" id="IPR014721">
    <property type="entry name" value="Ribsml_uS5_D2-typ_fold_subgr"/>
</dbReference>
<evidence type="ECO:0000256" key="10">
    <source>
        <dbReference type="ARBA" id="ARBA00022842"/>
    </source>
</evidence>
<evidence type="ECO:0000313" key="16">
    <source>
        <dbReference type="Proteomes" id="UP000040576"/>
    </source>
</evidence>
<keyword evidence="5" id="KW-0444">Lipid biosynthesis</keyword>
<comment type="pathway">
    <text evidence="12">Isoprenoid biosynthesis; isopentenyl diphosphate biosynthesis via mevalonate pathway; isopentenyl diphosphate from (R)-mevalonate: step 1/3.</text>
</comment>
<evidence type="ECO:0000256" key="8">
    <source>
        <dbReference type="ARBA" id="ARBA00022777"/>
    </source>
</evidence>
<gene>
    <name evidence="15" type="ORF">BT1A1_0373</name>
</gene>
<evidence type="ECO:0000256" key="2">
    <source>
        <dbReference type="ARBA" id="ARBA00006495"/>
    </source>
</evidence>
<keyword evidence="11" id="KW-0443">Lipid metabolism</keyword>
<evidence type="ECO:0000256" key="1">
    <source>
        <dbReference type="ARBA" id="ARBA00004496"/>
    </source>
</evidence>
<evidence type="ECO:0000259" key="14">
    <source>
        <dbReference type="Pfam" id="PF08544"/>
    </source>
</evidence>
<keyword evidence="8 15" id="KW-0418">Kinase</keyword>
<dbReference type="GO" id="GO:0005524">
    <property type="term" value="F:ATP binding"/>
    <property type="evidence" value="ECO:0007669"/>
    <property type="project" value="UniProtKB-KW"/>
</dbReference>
<accession>A0A090KNH8</accession>
<dbReference type="GO" id="GO:0019287">
    <property type="term" value="P:isopentenyl diphosphate biosynthetic process, mevalonate pathway"/>
    <property type="evidence" value="ECO:0007669"/>
    <property type="project" value="UniProtKB-UniPathway"/>
</dbReference>
<evidence type="ECO:0000256" key="3">
    <source>
        <dbReference type="ARBA" id="ARBA00012103"/>
    </source>
</evidence>
<protein>
    <recommendedName>
        <fullName evidence="3">mevalonate kinase</fullName>
        <ecNumber evidence="3">2.7.1.36</ecNumber>
    </recommendedName>
</protein>
<keyword evidence="6" id="KW-0808">Transferase</keyword>
<dbReference type="GO" id="GO:0005829">
    <property type="term" value="C:cytosol"/>
    <property type="evidence" value="ECO:0007669"/>
    <property type="project" value="TreeGrafter"/>
</dbReference>
<reference evidence="15 16" key="1">
    <citation type="submission" date="2014-07" db="EMBL/GenBank/DDBJ databases">
        <authorList>
            <person name="Wibberg Daniel"/>
        </authorList>
    </citation>
    <scope>NUCLEOTIDE SEQUENCE [LARGE SCALE GENOMIC DNA]</scope>
</reference>
<evidence type="ECO:0000256" key="7">
    <source>
        <dbReference type="ARBA" id="ARBA00022741"/>
    </source>
</evidence>
<dbReference type="AlphaFoldDB" id="A0A090KNH8"/>
<dbReference type="Gene3D" id="3.30.230.10">
    <property type="match status" value="1"/>
</dbReference>
<dbReference type="InterPro" id="IPR006203">
    <property type="entry name" value="GHMP_knse_ATP-bd_CS"/>
</dbReference>
<dbReference type="InterPro" id="IPR036554">
    <property type="entry name" value="GHMP_kinase_C_sf"/>
</dbReference>
<evidence type="ECO:0000259" key="13">
    <source>
        <dbReference type="Pfam" id="PF00288"/>
    </source>
</evidence>
<dbReference type="NCBIfam" id="TIGR00549">
    <property type="entry name" value="mevalon_kin"/>
    <property type="match status" value="1"/>
</dbReference>
<comment type="similarity">
    <text evidence="2">Belongs to the GHMP kinase family. Mevalonate kinase subfamily.</text>
</comment>
<proteinExistence type="inferred from homology"/>
<evidence type="ECO:0000313" key="15">
    <source>
        <dbReference type="EMBL" id="CEE00234.1"/>
    </source>
</evidence>
<dbReference type="SUPFAM" id="SSF55060">
    <property type="entry name" value="GHMP Kinase, C-terminal domain"/>
    <property type="match status" value="1"/>
</dbReference>
<evidence type="ECO:0000256" key="12">
    <source>
        <dbReference type="ARBA" id="ARBA00029438"/>
    </source>
</evidence>
<dbReference type="EC" id="2.7.1.36" evidence="3"/>
<dbReference type="InterPro" id="IPR013750">
    <property type="entry name" value="GHMP_kinase_C_dom"/>
</dbReference>
<dbReference type="InterPro" id="IPR006204">
    <property type="entry name" value="GHMP_kinase_N_dom"/>
</dbReference>
<dbReference type="Pfam" id="PF08544">
    <property type="entry name" value="GHMP_kinases_C"/>
    <property type="match status" value="1"/>
</dbReference>
<dbReference type="SUPFAM" id="SSF54211">
    <property type="entry name" value="Ribosomal protein S5 domain 2-like"/>
    <property type="match status" value="1"/>
</dbReference>
<feature type="domain" description="GHMP kinase C-terminal" evidence="14">
    <location>
        <begin position="226"/>
        <end position="302"/>
    </location>
</feature>
<name>A0A090KNH8_9BACI</name>
<dbReference type="EMBL" id="CCRF01000012">
    <property type="protein sequence ID" value="CEE00234.1"/>
    <property type="molecule type" value="Genomic_DNA"/>
</dbReference>
<organism evidence="15 16">
    <name type="scientific">Caldibacillus thermoamylovorans</name>
    <dbReference type="NCBI Taxonomy" id="35841"/>
    <lineage>
        <taxon>Bacteria</taxon>
        <taxon>Bacillati</taxon>
        <taxon>Bacillota</taxon>
        <taxon>Bacilli</taxon>
        <taxon>Bacillales</taxon>
        <taxon>Bacillaceae</taxon>
        <taxon>Caldibacillus</taxon>
    </lineage>
</organism>
<dbReference type="Pfam" id="PF00288">
    <property type="entry name" value="GHMP_kinases_N"/>
    <property type="match status" value="1"/>
</dbReference>
<dbReference type="RefSeq" id="WP_034767508.1">
    <property type="nucleotide sequence ID" value="NZ_CCRF01000012.1"/>
</dbReference>
<feature type="domain" description="GHMP kinase N-terminal" evidence="13">
    <location>
        <begin position="82"/>
        <end position="150"/>
    </location>
</feature>
<dbReference type="GO" id="GO:0004496">
    <property type="term" value="F:mevalonate kinase activity"/>
    <property type="evidence" value="ECO:0007669"/>
    <property type="project" value="UniProtKB-EC"/>
</dbReference>
<keyword evidence="9" id="KW-0067">ATP-binding</keyword>
<dbReference type="PROSITE" id="PS00627">
    <property type="entry name" value="GHMP_KINASES_ATP"/>
    <property type="match status" value="1"/>
</dbReference>
<dbReference type="PRINTS" id="PR00959">
    <property type="entry name" value="MEVGALKINASE"/>
</dbReference>
<sequence>MHHSEKRAVGTAHSKVILIGEHAVVYGEPAIALPFPTLSATCIVEHSYGKILFESEKYTGPLERIPERMKGLALCINETLLELGQKQANLKITLISNIPIARGLGSSAATAMAIVRGLSNYFAIPLTKTKLKTLGNIAEKYAHGNPSGIDMETVFSDVPILFQKGFIPKPLFIQKPFYLVVADTGEIRNTKLAVASILAKRKQDPKHIEHSIHLLGLYTRETKDVLMAGDLSRLGELLNLAQIELKNLGVSDEPIDHLVNVAKNEGALGAKLTGAGRGGCIIALAENGDHASMLCKRLREAGATETWFFKVEQDSEQLSCEEWGENIESNR</sequence>
<keyword evidence="16" id="KW-1185">Reference proteome</keyword>
<evidence type="ECO:0000256" key="11">
    <source>
        <dbReference type="ARBA" id="ARBA00023098"/>
    </source>
</evidence>
<dbReference type="InterPro" id="IPR020568">
    <property type="entry name" value="Ribosomal_Su5_D2-typ_SF"/>
</dbReference>
<comment type="subcellular location">
    <subcellularLocation>
        <location evidence="1">Cytoplasm</location>
    </subcellularLocation>
</comment>
<keyword evidence="7" id="KW-0547">Nucleotide-binding</keyword>
<dbReference type="UniPathway" id="UPA00057">
    <property type="reaction ID" value="UER00098"/>
</dbReference>
<evidence type="ECO:0000256" key="5">
    <source>
        <dbReference type="ARBA" id="ARBA00022516"/>
    </source>
</evidence>
<dbReference type="PANTHER" id="PTHR43290">
    <property type="entry name" value="MEVALONATE KINASE"/>
    <property type="match status" value="1"/>
</dbReference>
<dbReference type="Gene3D" id="3.30.70.890">
    <property type="entry name" value="GHMP kinase, C-terminal domain"/>
    <property type="match status" value="1"/>
</dbReference>
<evidence type="ECO:0000256" key="6">
    <source>
        <dbReference type="ARBA" id="ARBA00022679"/>
    </source>
</evidence>
<keyword evidence="10" id="KW-0460">Magnesium</keyword>
<dbReference type="InterPro" id="IPR006205">
    <property type="entry name" value="Mev_gal_kin"/>
</dbReference>
<keyword evidence="4" id="KW-0963">Cytoplasm</keyword>
<evidence type="ECO:0000256" key="4">
    <source>
        <dbReference type="ARBA" id="ARBA00022490"/>
    </source>
</evidence>
<evidence type="ECO:0000256" key="9">
    <source>
        <dbReference type="ARBA" id="ARBA00022840"/>
    </source>
</evidence>